<keyword evidence="5 10" id="KW-0276">Fatty acid metabolism</keyword>
<dbReference type="Proteomes" id="UP000887568">
    <property type="component" value="Unplaced"/>
</dbReference>
<dbReference type="PANTHER" id="PTHR11157:SF17">
    <property type="entry name" value="ELONGATION OF VERY LONG CHAIN FATTY ACIDS PROTEIN 6"/>
    <property type="match status" value="1"/>
</dbReference>
<keyword evidence="12" id="KW-1185">Reference proteome</keyword>
<organism evidence="11 12">
    <name type="scientific">Patiria miniata</name>
    <name type="common">Bat star</name>
    <name type="synonym">Asterina miniata</name>
    <dbReference type="NCBI Taxonomy" id="46514"/>
    <lineage>
        <taxon>Eukaryota</taxon>
        <taxon>Metazoa</taxon>
        <taxon>Echinodermata</taxon>
        <taxon>Eleutherozoa</taxon>
        <taxon>Asterozoa</taxon>
        <taxon>Asteroidea</taxon>
        <taxon>Valvatacea</taxon>
        <taxon>Valvatida</taxon>
        <taxon>Asterinidae</taxon>
        <taxon>Patiria</taxon>
    </lineage>
</organism>
<evidence type="ECO:0000256" key="3">
    <source>
        <dbReference type="ARBA" id="ARBA00022679"/>
    </source>
</evidence>
<evidence type="ECO:0000313" key="12">
    <source>
        <dbReference type="Proteomes" id="UP000887568"/>
    </source>
</evidence>
<feature type="transmembrane region" description="Helical" evidence="10">
    <location>
        <begin position="203"/>
        <end position="220"/>
    </location>
</feature>
<dbReference type="GO" id="GO:0034626">
    <property type="term" value="P:fatty acid elongation, polyunsaturated fatty acid"/>
    <property type="evidence" value="ECO:0007669"/>
    <property type="project" value="TreeGrafter"/>
</dbReference>
<dbReference type="RefSeq" id="XP_038061014.1">
    <property type="nucleotide sequence ID" value="XM_038205086.1"/>
</dbReference>
<evidence type="ECO:0000256" key="7">
    <source>
        <dbReference type="ARBA" id="ARBA00023098"/>
    </source>
</evidence>
<evidence type="ECO:0000256" key="5">
    <source>
        <dbReference type="ARBA" id="ARBA00022832"/>
    </source>
</evidence>
<evidence type="ECO:0000256" key="6">
    <source>
        <dbReference type="ARBA" id="ARBA00022989"/>
    </source>
</evidence>
<sequence>MAETRGFPPVTLPLQVQLNTTKVPVVYAYELAFERSFDHEWGVGLFQQYWTIGFPLSAIYGVLILAGQCGGVYRASGLWAWLFAVSKLVEFGDTAFIVLRKQNLMFLHWYHHITVLLYTWFSYAYYTSTGRCFLLMNYTVHAFMYTYYALKASRIVLIPRRVSFCITVLQITQMFTGILVNLYAHVVLKRGDVCAVSRRNLEASFFMYVSYFVLFAHYFYRAYFVKKRRNWLANFIPSMDRGKQANRTFSMYNTRLNLRKFDNNVILI</sequence>
<evidence type="ECO:0000256" key="10">
    <source>
        <dbReference type="RuleBase" id="RU361115"/>
    </source>
</evidence>
<keyword evidence="3 10" id="KW-0808">Transferase</keyword>
<dbReference type="GO" id="GO:0019367">
    <property type="term" value="P:fatty acid elongation, saturated fatty acid"/>
    <property type="evidence" value="ECO:0007669"/>
    <property type="project" value="TreeGrafter"/>
</dbReference>
<dbReference type="PANTHER" id="PTHR11157">
    <property type="entry name" value="FATTY ACID ACYL TRANSFERASE-RELATED"/>
    <property type="match status" value="1"/>
</dbReference>
<dbReference type="GO" id="GO:0030148">
    <property type="term" value="P:sphingolipid biosynthetic process"/>
    <property type="evidence" value="ECO:0007669"/>
    <property type="project" value="TreeGrafter"/>
</dbReference>
<keyword evidence="2 10" id="KW-0444">Lipid biosynthesis</keyword>
<evidence type="ECO:0000256" key="4">
    <source>
        <dbReference type="ARBA" id="ARBA00022692"/>
    </source>
</evidence>
<keyword evidence="6 10" id="KW-1133">Transmembrane helix</keyword>
<name>A0A914ACE5_PATMI</name>
<dbReference type="GO" id="GO:0042761">
    <property type="term" value="P:very long-chain fatty acid biosynthetic process"/>
    <property type="evidence" value="ECO:0007669"/>
    <property type="project" value="TreeGrafter"/>
</dbReference>
<dbReference type="InterPro" id="IPR030457">
    <property type="entry name" value="ELO_CS"/>
</dbReference>
<comment type="similarity">
    <text evidence="10">Belongs to the ELO family.</text>
</comment>
<evidence type="ECO:0000256" key="8">
    <source>
        <dbReference type="ARBA" id="ARBA00023136"/>
    </source>
</evidence>
<reference evidence="11" key="1">
    <citation type="submission" date="2022-11" db="UniProtKB">
        <authorList>
            <consortium name="EnsemblMetazoa"/>
        </authorList>
    </citation>
    <scope>IDENTIFICATION</scope>
</reference>
<protein>
    <recommendedName>
        <fullName evidence="10">Elongation of very long chain fatty acids protein</fullName>
        <ecNumber evidence="10">2.3.1.199</ecNumber>
    </recommendedName>
    <alternativeName>
        <fullName evidence="10">Very-long-chain 3-oxoacyl-CoA synthase</fullName>
    </alternativeName>
</protein>
<keyword evidence="7 10" id="KW-0443">Lipid metabolism</keyword>
<feature type="transmembrane region" description="Helical" evidence="10">
    <location>
        <begin position="79"/>
        <end position="99"/>
    </location>
</feature>
<dbReference type="EnsemblMetazoa" id="XM_038205086.1">
    <property type="protein sequence ID" value="XP_038061014.1"/>
    <property type="gene ID" value="LOC119731813"/>
</dbReference>
<evidence type="ECO:0000256" key="9">
    <source>
        <dbReference type="ARBA" id="ARBA00023160"/>
    </source>
</evidence>
<accession>A0A914ACE5</accession>
<dbReference type="GO" id="GO:0034625">
    <property type="term" value="P:fatty acid elongation, monounsaturated fatty acid"/>
    <property type="evidence" value="ECO:0007669"/>
    <property type="project" value="TreeGrafter"/>
</dbReference>
<keyword evidence="8 10" id="KW-0472">Membrane</keyword>
<dbReference type="EC" id="2.3.1.199" evidence="10"/>
<dbReference type="Pfam" id="PF01151">
    <property type="entry name" value="ELO"/>
    <property type="match status" value="1"/>
</dbReference>
<dbReference type="AlphaFoldDB" id="A0A914ACE5"/>
<evidence type="ECO:0000313" key="11">
    <source>
        <dbReference type="EnsemblMetazoa" id="XP_038061014.1"/>
    </source>
</evidence>
<dbReference type="GeneID" id="119731813"/>
<comment type="catalytic activity">
    <reaction evidence="10">
        <text>a very-long-chain acyl-CoA + malonyl-CoA + H(+) = a very-long-chain 3-oxoacyl-CoA + CO2 + CoA</text>
        <dbReference type="Rhea" id="RHEA:32727"/>
        <dbReference type="ChEBI" id="CHEBI:15378"/>
        <dbReference type="ChEBI" id="CHEBI:16526"/>
        <dbReference type="ChEBI" id="CHEBI:57287"/>
        <dbReference type="ChEBI" id="CHEBI:57384"/>
        <dbReference type="ChEBI" id="CHEBI:90725"/>
        <dbReference type="ChEBI" id="CHEBI:90736"/>
        <dbReference type="EC" id="2.3.1.199"/>
    </reaction>
</comment>
<dbReference type="GO" id="GO:0005789">
    <property type="term" value="C:endoplasmic reticulum membrane"/>
    <property type="evidence" value="ECO:0007669"/>
    <property type="project" value="TreeGrafter"/>
</dbReference>
<feature type="transmembrane region" description="Helical" evidence="10">
    <location>
        <begin position="162"/>
        <end position="183"/>
    </location>
</feature>
<feature type="transmembrane region" description="Helical" evidence="10">
    <location>
        <begin position="106"/>
        <end position="126"/>
    </location>
</feature>
<dbReference type="GO" id="GO:0009922">
    <property type="term" value="F:fatty acid elongase activity"/>
    <property type="evidence" value="ECO:0007669"/>
    <property type="project" value="UniProtKB-EC"/>
</dbReference>
<keyword evidence="4 10" id="KW-0812">Transmembrane</keyword>
<comment type="subcellular location">
    <subcellularLocation>
        <location evidence="1">Membrane</location>
        <topology evidence="1">Multi-pass membrane protein</topology>
    </subcellularLocation>
</comment>
<dbReference type="PROSITE" id="PS01188">
    <property type="entry name" value="ELO"/>
    <property type="match status" value="1"/>
</dbReference>
<feature type="transmembrane region" description="Helical" evidence="10">
    <location>
        <begin position="49"/>
        <end position="73"/>
    </location>
</feature>
<dbReference type="OrthoDB" id="10259681at2759"/>
<evidence type="ECO:0000256" key="2">
    <source>
        <dbReference type="ARBA" id="ARBA00022516"/>
    </source>
</evidence>
<evidence type="ECO:0000256" key="1">
    <source>
        <dbReference type="ARBA" id="ARBA00004141"/>
    </source>
</evidence>
<keyword evidence="9 10" id="KW-0275">Fatty acid biosynthesis</keyword>
<proteinExistence type="inferred from homology"/>
<dbReference type="InterPro" id="IPR002076">
    <property type="entry name" value="ELO_fam"/>
</dbReference>